<comment type="caution">
    <text evidence="2">The sequence shown here is derived from an EMBL/GenBank/DDBJ whole genome shotgun (WGS) entry which is preliminary data.</text>
</comment>
<organism evidence="2 3">
    <name type="scientific">Massariosphaeria phaeospora</name>
    <dbReference type="NCBI Taxonomy" id="100035"/>
    <lineage>
        <taxon>Eukaryota</taxon>
        <taxon>Fungi</taxon>
        <taxon>Dikarya</taxon>
        <taxon>Ascomycota</taxon>
        <taxon>Pezizomycotina</taxon>
        <taxon>Dothideomycetes</taxon>
        <taxon>Pleosporomycetidae</taxon>
        <taxon>Pleosporales</taxon>
        <taxon>Pleosporales incertae sedis</taxon>
        <taxon>Massariosphaeria</taxon>
    </lineage>
</organism>
<accession>A0A7C8IEK2</accession>
<feature type="region of interest" description="Disordered" evidence="1">
    <location>
        <begin position="1"/>
        <end position="28"/>
    </location>
</feature>
<reference evidence="2 3" key="1">
    <citation type="submission" date="2020-01" db="EMBL/GenBank/DDBJ databases">
        <authorList>
            <consortium name="DOE Joint Genome Institute"/>
            <person name="Haridas S."/>
            <person name="Albert R."/>
            <person name="Binder M."/>
            <person name="Bloem J."/>
            <person name="Labutti K."/>
            <person name="Salamov A."/>
            <person name="Andreopoulos B."/>
            <person name="Baker S.E."/>
            <person name="Barry K."/>
            <person name="Bills G."/>
            <person name="Bluhm B.H."/>
            <person name="Cannon C."/>
            <person name="Castanera R."/>
            <person name="Culley D.E."/>
            <person name="Daum C."/>
            <person name="Ezra D."/>
            <person name="Gonzalez J.B."/>
            <person name="Henrissat B."/>
            <person name="Kuo A."/>
            <person name="Liang C."/>
            <person name="Lipzen A."/>
            <person name="Lutzoni F."/>
            <person name="Magnuson J."/>
            <person name="Mondo S."/>
            <person name="Nolan M."/>
            <person name="Ohm R."/>
            <person name="Pangilinan J."/>
            <person name="Park H.-J.H."/>
            <person name="Ramirez L."/>
            <person name="Alfaro M."/>
            <person name="Sun H."/>
            <person name="Tritt A."/>
            <person name="Yoshinaga Y."/>
            <person name="Zwiers L.-H.L."/>
            <person name="Turgeon B.G."/>
            <person name="Goodwin S.B."/>
            <person name="Spatafora J.W."/>
            <person name="Crous P.W."/>
            <person name="Grigoriev I.V."/>
        </authorList>
    </citation>
    <scope>NUCLEOTIDE SEQUENCE [LARGE SCALE GENOMIC DNA]</scope>
    <source>
        <strain evidence="2 3">CBS 611.86</strain>
    </source>
</reference>
<dbReference type="Proteomes" id="UP000481861">
    <property type="component" value="Unassembled WGS sequence"/>
</dbReference>
<protein>
    <submittedName>
        <fullName evidence="2">Uncharacterized protein</fullName>
    </submittedName>
</protein>
<sequence length="57" mass="6375">MMCHQPSKPPNNPQRTPLLHLSPGPIHQQKESLFRHRESNPGLAGTVEYTLDESGKS</sequence>
<dbReference type="AlphaFoldDB" id="A0A7C8IEK2"/>
<name>A0A7C8IEK2_9PLEO</name>
<evidence type="ECO:0000313" key="3">
    <source>
        <dbReference type="Proteomes" id="UP000481861"/>
    </source>
</evidence>
<evidence type="ECO:0000256" key="1">
    <source>
        <dbReference type="SAM" id="MobiDB-lite"/>
    </source>
</evidence>
<keyword evidence="3" id="KW-1185">Reference proteome</keyword>
<gene>
    <name evidence="2" type="ORF">BDV95DRAFT_559184</name>
</gene>
<dbReference type="EMBL" id="JAADJZ010000002">
    <property type="protein sequence ID" value="KAF2877408.1"/>
    <property type="molecule type" value="Genomic_DNA"/>
</dbReference>
<proteinExistence type="predicted"/>
<evidence type="ECO:0000313" key="2">
    <source>
        <dbReference type="EMBL" id="KAF2877408.1"/>
    </source>
</evidence>